<protein>
    <submittedName>
        <fullName evidence="3">Uncharacterized protein LOC129928194</fullName>
    </submittedName>
</protein>
<proteinExistence type="predicted"/>
<feature type="transmembrane region" description="Helical" evidence="1">
    <location>
        <begin position="179"/>
        <end position="199"/>
    </location>
</feature>
<keyword evidence="2" id="KW-1185">Reference proteome</keyword>
<dbReference type="OMA" id="RIRNTAM"/>
<dbReference type="PANTHER" id="PTHR10974:SF73">
    <property type="entry name" value="FI21235P1"/>
    <property type="match status" value="1"/>
</dbReference>
<dbReference type="GO" id="GO:0005615">
    <property type="term" value="C:extracellular space"/>
    <property type="evidence" value="ECO:0007669"/>
    <property type="project" value="TreeGrafter"/>
</dbReference>
<dbReference type="InterPro" id="IPR004245">
    <property type="entry name" value="DUF229"/>
</dbReference>
<sequence>MPWPISTPSPPLILTLEIHKIQSLGVCLLPKLMGLLCFTEQPTDHYYRYFTLAIEQYYYNLTSFCLGSKPRHTIFLEYMKELFYIYPKKRKWFFLFHSEMSHRDNNFLSQMDEDLYEHLKGLHSEKQLDQAILIFLADHGARFSTVRATAQGKQEERLPYFGIRFVSHFMAAPGRSHTFAIILELCFVFHIFFNAVFVFRFPEWFHQKYPNIVENVKTNSQRLVTPFDVHETLHEILHFTGTEKANISKRGVSLFKLIPDERNCDWAHIDPHWCACMEWTKIGLDDPILKRVTKKIISTFNNFTKPFRKECAILEIINVTSAVMLKVKDAVLRFRDTSDGGRGRFGKMDDKTEHSKILYQVVLTTKPGDGVFEVTVTHQLKENKLEVNKKDISRTNKYGNASHCVVNKEPFLRPYCYCKDVMKT</sequence>
<dbReference type="AlphaFoldDB" id="A0A9W3BCK8"/>
<dbReference type="RefSeq" id="XP_055897237.1">
    <property type="nucleotide sequence ID" value="XM_056041262.1"/>
</dbReference>
<evidence type="ECO:0000313" key="3">
    <source>
        <dbReference type="RefSeq" id="XP_055897237.1"/>
    </source>
</evidence>
<organism evidence="2 3">
    <name type="scientific">Biomphalaria glabrata</name>
    <name type="common">Bloodfluke planorb</name>
    <name type="synonym">Freshwater snail</name>
    <dbReference type="NCBI Taxonomy" id="6526"/>
    <lineage>
        <taxon>Eukaryota</taxon>
        <taxon>Metazoa</taxon>
        <taxon>Spiralia</taxon>
        <taxon>Lophotrochozoa</taxon>
        <taxon>Mollusca</taxon>
        <taxon>Gastropoda</taxon>
        <taxon>Heterobranchia</taxon>
        <taxon>Euthyneura</taxon>
        <taxon>Panpulmonata</taxon>
        <taxon>Hygrophila</taxon>
        <taxon>Lymnaeoidea</taxon>
        <taxon>Planorbidae</taxon>
        <taxon>Biomphalaria</taxon>
    </lineage>
</organism>
<accession>A0A9W3BCK8</accession>
<dbReference type="OrthoDB" id="413313at2759"/>
<dbReference type="PANTHER" id="PTHR10974">
    <property type="entry name" value="FI08016P-RELATED"/>
    <property type="match status" value="1"/>
</dbReference>
<keyword evidence="1" id="KW-1133">Transmembrane helix</keyword>
<keyword evidence="1" id="KW-0472">Membrane</keyword>
<dbReference type="SUPFAM" id="SSF53649">
    <property type="entry name" value="Alkaline phosphatase-like"/>
    <property type="match status" value="1"/>
</dbReference>
<dbReference type="Gene3D" id="3.40.720.10">
    <property type="entry name" value="Alkaline Phosphatase, subunit A"/>
    <property type="match status" value="1"/>
</dbReference>
<evidence type="ECO:0000313" key="2">
    <source>
        <dbReference type="Proteomes" id="UP001165740"/>
    </source>
</evidence>
<keyword evidence="1" id="KW-0812">Transmembrane</keyword>
<dbReference type="Pfam" id="PF02995">
    <property type="entry name" value="DUF229"/>
    <property type="match status" value="2"/>
</dbReference>
<evidence type="ECO:0000256" key="1">
    <source>
        <dbReference type="SAM" id="Phobius"/>
    </source>
</evidence>
<gene>
    <name evidence="3" type="primary">LOC129928194</name>
</gene>
<dbReference type="Proteomes" id="UP001165740">
    <property type="component" value="Chromosome 9"/>
</dbReference>
<name>A0A9W3BCK8_BIOGL</name>
<dbReference type="GeneID" id="129928194"/>
<reference evidence="3" key="1">
    <citation type="submission" date="2025-08" db="UniProtKB">
        <authorList>
            <consortium name="RefSeq"/>
        </authorList>
    </citation>
    <scope>IDENTIFICATION</scope>
</reference>
<dbReference type="InterPro" id="IPR017850">
    <property type="entry name" value="Alkaline_phosphatase_core_sf"/>
</dbReference>